<keyword evidence="2" id="KW-1133">Transmembrane helix</keyword>
<reference evidence="3 4" key="1">
    <citation type="submission" date="2024-01" db="EMBL/GenBank/DDBJ databases">
        <title>The complete chloroplast genome sequence of Lithospermum erythrorhizon: insights into the phylogenetic relationship among Boraginaceae species and the maternal lineages of purple gromwells.</title>
        <authorList>
            <person name="Okada T."/>
            <person name="Watanabe K."/>
        </authorList>
    </citation>
    <scope>NUCLEOTIDE SEQUENCE [LARGE SCALE GENOMIC DNA]</scope>
</reference>
<organism evidence="3 4">
    <name type="scientific">Lithospermum erythrorhizon</name>
    <name type="common">Purple gromwell</name>
    <name type="synonym">Lithospermum officinale var. erythrorhizon</name>
    <dbReference type="NCBI Taxonomy" id="34254"/>
    <lineage>
        <taxon>Eukaryota</taxon>
        <taxon>Viridiplantae</taxon>
        <taxon>Streptophyta</taxon>
        <taxon>Embryophyta</taxon>
        <taxon>Tracheophyta</taxon>
        <taxon>Spermatophyta</taxon>
        <taxon>Magnoliopsida</taxon>
        <taxon>eudicotyledons</taxon>
        <taxon>Gunneridae</taxon>
        <taxon>Pentapetalae</taxon>
        <taxon>asterids</taxon>
        <taxon>lamiids</taxon>
        <taxon>Boraginales</taxon>
        <taxon>Boraginaceae</taxon>
        <taxon>Boraginoideae</taxon>
        <taxon>Lithospermeae</taxon>
        <taxon>Lithospermum</taxon>
    </lineage>
</organism>
<dbReference type="Proteomes" id="UP001454036">
    <property type="component" value="Unassembled WGS sequence"/>
</dbReference>
<keyword evidence="2" id="KW-0472">Membrane</keyword>
<evidence type="ECO:0000313" key="4">
    <source>
        <dbReference type="Proteomes" id="UP001454036"/>
    </source>
</evidence>
<evidence type="ECO:0000313" key="3">
    <source>
        <dbReference type="EMBL" id="GAA0166218.1"/>
    </source>
</evidence>
<dbReference type="EMBL" id="BAABME010022625">
    <property type="protein sequence ID" value="GAA0166218.1"/>
    <property type="molecule type" value="Genomic_DNA"/>
</dbReference>
<protein>
    <recommendedName>
        <fullName evidence="5">PDZ domain-containing protein</fullName>
    </recommendedName>
</protein>
<sequence>MIRCSSLDRESGEDDESSKLNPWKRRKEEPRYCLVFISQTVNASQQRFSNEGLSVYTKRAAFRVSPSVVSLISYSAGKQAFWCSGVIFSCFWNTDSFSYYVLTSATLLTPPASHGCDNDVRKFHSRNRGLDPDPPDRHCLPIDEKIDVYLKGGKLCEGTILTYDHHYNFAVLTFKLDKRLPCAVFRALDDSPTSVQASANRFPYPPAKLIPGDAVIAVGRYTVEPFEIMAAPGKYSAGFFKKNVELNCMELFWADCKITKCGIGGPIISCTGEVIGISFYAEHGTPFLPINIFLKWWSHCKVTMSHCRPSLGMKVANLHTAYPGTLDQLQKLGISQGLIVEKVLSGSPAEICGLCPGDVVIKCCDSIVVTPLQVYYSIYVINIFVLIVMVNSFQLIFFLTSAAYYIGYIPVRFQFVDMLDTKQYAEDSANMTYNSLFE</sequence>
<dbReference type="Gene3D" id="2.40.10.120">
    <property type="match status" value="1"/>
</dbReference>
<feature type="compositionally biased region" description="Basic and acidic residues" evidence="1">
    <location>
        <begin position="1"/>
        <end position="10"/>
    </location>
</feature>
<dbReference type="InterPro" id="IPR009003">
    <property type="entry name" value="Peptidase_S1_PA"/>
</dbReference>
<dbReference type="Pfam" id="PF13365">
    <property type="entry name" value="Trypsin_2"/>
    <property type="match status" value="1"/>
</dbReference>
<dbReference type="SUPFAM" id="SSF50156">
    <property type="entry name" value="PDZ domain-like"/>
    <property type="match status" value="1"/>
</dbReference>
<gene>
    <name evidence="3" type="ORF">LIER_40146</name>
</gene>
<dbReference type="AlphaFoldDB" id="A0AAV3QUB3"/>
<feature type="transmembrane region" description="Helical" evidence="2">
    <location>
        <begin position="376"/>
        <end position="406"/>
    </location>
</feature>
<dbReference type="PANTHER" id="PTHR47389:SF4">
    <property type="entry name" value="OS09G0436400 PROTEIN"/>
    <property type="match status" value="1"/>
</dbReference>
<evidence type="ECO:0008006" key="5">
    <source>
        <dbReference type="Google" id="ProtNLM"/>
    </source>
</evidence>
<dbReference type="InterPro" id="IPR036034">
    <property type="entry name" value="PDZ_sf"/>
</dbReference>
<accession>A0AAV3QUB3</accession>
<feature type="region of interest" description="Disordered" evidence="1">
    <location>
        <begin position="1"/>
        <end position="21"/>
    </location>
</feature>
<dbReference type="Gene3D" id="2.30.42.10">
    <property type="match status" value="1"/>
</dbReference>
<proteinExistence type="predicted"/>
<dbReference type="PANTHER" id="PTHR47389">
    <property type="entry name" value="OS09G0436400 PROTEIN"/>
    <property type="match status" value="1"/>
</dbReference>
<comment type="caution">
    <text evidence="3">The sequence shown here is derived from an EMBL/GenBank/DDBJ whole genome shotgun (WGS) entry which is preliminary data.</text>
</comment>
<evidence type="ECO:0000256" key="1">
    <source>
        <dbReference type="SAM" id="MobiDB-lite"/>
    </source>
</evidence>
<name>A0AAV3QUB3_LITER</name>
<keyword evidence="2" id="KW-0812">Transmembrane</keyword>
<keyword evidence="4" id="KW-1185">Reference proteome</keyword>
<evidence type="ECO:0000256" key="2">
    <source>
        <dbReference type="SAM" id="Phobius"/>
    </source>
</evidence>
<dbReference type="SUPFAM" id="SSF50494">
    <property type="entry name" value="Trypsin-like serine proteases"/>
    <property type="match status" value="1"/>
</dbReference>